<evidence type="ECO:0000256" key="1">
    <source>
        <dbReference type="SAM" id="Phobius"/>
    </source>
</evidence>
<dbReference type="PANTHER" id="PTHR37576">
    <property type="entry name" value="DEFECT AT LOW TEMPERATURE PROTEIN 1"/>
    <property type="match status" value="1"/>
</dbReference>
<proteinExistence type="predicted"/>
<dbReference type="EMBL" id="LAEV01000575">
    <property type="protein sequence ID" value="KKA30024.1"/>
    <property type="molecule type" value="Genomic_DNA"/>
</dbReference>
<feature type="transmembrane region" description="Helical" evidence="1">
    <location>
        <begin position="369"/>
        <end position="394"/>
    </location>
</feature>
<keyword evidence="1" id="KW-1133">Transmembrane helix</keyword>
<dbReference type="InterPro" id="IPR021514">
    <property type="entry name" value="DUF3176"/>
</dbReference>
<evidence type="ECO:0000313" key="2">
    <source>
        <dbReference type="EMBL" id="KKA30024.1"/>
    </source>
</evidence>
<feature type="transmembrane region" description="Helical" evidence="1">
    <location>
        <begin position="6"/>
        <end position="27"/>
    </location>
</feature>
<keyword evidence="1" id="KW-0472">Membrane</keyword>
<dbReference type="AlphaFoldDB" id="A0A0F4ZHD4"/>
<evidence type="ECO:0000313" key="3">
    <source>
        <dbReference type="Proteomes" id="UP000033483"/>
    </source>
</evidence>
<accession>A0A0F4ZHD4</accession>
<keyword evidence="3" id="KW-1185">Reference proteome</keyword>
<feature type="transmembrane region" description="Helical" evidence="1">
    <location>
        <begin position="48"/>
        <end position="69"/>
    </location>
</feature>
<name>A0A0F4ZHD4_9PEZI</name>
<comment type="caution">
    <text evidence="2">The sequence shown here is derived from an EMBL/GenBank/DDBJ whole genome shotgun (WGS) entry which is preliminary data.</text>
</comment>
<dbReference type="Pfam" id="PF11374">
    <property type="entry name" value="DUF3176"/>
    <property type="match status" value="1"/>
</dbReference>
<gene>
    <name evidence="2" type="ORF">TD95_001516</name>
</gene>
<reference evidence="2 3" key="1">
    <citation type="submission" date="2015-03" db="EMBL/GenBank/DDBJ databases">
        <authorList>
            <person name="Radwan O."/>
            <person name="Al-Naeli F.A."/>
            <person name="Rendon G.A."/>
            <person name="Fields C."/>
        </authorList>
    </citation>
    <scope>NUCLEOTIDE SEQUENCE [LARGE SCALE GENOMIC DNA]</scope>
    <source>
        <strain evidence="2">CR-DP1</strain>
    </source>
</reference>
<feature type="non-terminal residue" evidence="2">
    <location>
        <position position="478"/>
    </location>
</feature>
<dbReference type="PANTHER" id="PTHR37576:SF2">
    <property type="entry name" value="DEFECT AT LOW TEMPERATURE PROTEIN 1"/>
    <property type="match status" value="1"/>
</dbReference>
<sequence length="478" mass="53201">MIVSLMSAAGNHCLQVAFLDAVAVYFWKRAFSPFPLANIHYYWRSAQGSYGAMLCIMKVTAFAILSIIVHTSTMARDPLFQNSIRISEHIYKSNGTTHVPVASKLDNFFAGTMTGRAQNVMITGNFSNVLSDYQQRSPILMNNDCLNCTFDVKAFGFQAECSTTVKPYDVAEYGFGGNMTYKTMSLFDVDINSLPMNNTRYAYLKITVSRKPTLNCTGNIIVETCFLKPAAMLYNLRTDNGIVTFQNSSWKSDKFLSDAPLENPENGDDGNLAAFQDFGFTMFHTTAGLYFAGARGWDYSHSGALANSYIVPSTGSCGPGFRDPMPAILNAYRELSLRTSLSQANHTNSELQYVDYTSFSQRAVYVIDYHWIIGGFLVSFVGVSAIMLCLWGFWAVGRRVSMSPLEMVKNFSYVGETHLRHFAPAKGAAYMAATKGDSLMVQWAVDKDNDCELTFVESKPPVENLRKGDSYNVVDEYE</sequence>
<keyword evidence="1" id="KW-0812">Transmembrane</keyword>
<organism evidence="2 3">
    <name type="scientific">Thielaviopsis punctulata</name>
    <dbReference type="NCBI Taxonomy" id="72032"/>
    <lineage>
        <taxon>Eukaryota</taxon>
        <taxon>Fungi</taxon>
        <taxon>Dikarya</taxon>
        <taxon>Ascomycota</taxon>
        <taxon>Pezizomycotina</taxon>
        <taxon>Sordariomycetes</taxon>
        <taxon>Hypocreomycetidae</taxon>
        <taxon>Microascales</taxon>
        <taxon>Ceratocystidaceae</taxon>
        <taxon>Thielaviopsis</taxon>
    </lineage>
</organism>
<protein>
    <submittedName>
        <fullName evidence="2">Uncharacterized protein</fullName>
    </submittedName>
</protein>
<dbReference type="OrthoDB" id="5357734at2759"/>
<dbReference type="Proteomes" id="UP000033483">
    <property type="component" value="Unassembled WGS sequence"/>
</dbReference>